<organism evidence="2 3">
    <name type="scientific">Volvox reticuliferus</name>
    <dbReference type="NCBI Taxonomy" id="1737510"/>
    <lineage>
        <taxon>Eukaryota</taxon>
        <taxon>Viridiplantae</taxon>
        <taxon>Chlorophyta</taxon>
        <taxon>core chlorophytes</taxon>
        <taxon>Chlorophyceae</taxon>
        <taxon>CS clade</taxon>
        <taxon>Chlamydomonadales</taxon>
        <taxon>Volvocaceae</taxon>
        <taxon>Volvox</taxon>
    </lineage>
</organism>
<evidence type="ECO:0000313" key="3">
    <source>
        <dbReference type="Proteomes" id="UP000747110"/>
    </source>
</evidence>
<proteinExistence type="predicted"/>
<comment type="caution">
    <text evidence="2">The sequence shown here is derived from an EMBL/GenBank/DDBJ whole genome shotgun (WGS) entry which is preliminary data.</text>
</comment>
<keyword evidence="3" id="KW-1185">Reference proteome</keyword>
<feature type="region of interest" description="Disordered" evidence="1">
    <location>
        <begin position="40"/>
        <end position="61"/>
    </location>
</feature>
<evidence type="ECO:0000256" key="1">
    <source>
        <dbReference type="SAM" id="MobiDB-lite"/>
    </source>
</evidence>
<dbReference type="AlphaFoldDB" id="A0A8J4CPD8"/>
<feature type="compositionally biased region" description="Gly residues" evidence="1">
    <location>
        <begin position="40"/>
        <end position="49"/>
    </location>
</feature>
<protein>
    <submittedName>
        <fullName evidence="2">Uncharacterized protein</fullName>
    </submittedName>
</protein>
<accession>A0A8J4CPD8</accession>
<name>A0A8J4CPD8_9CHLO</name>
<dbReference type="Proteomes" id="UP000747110">
    <property type="component" value="Unassembled WGS sequence"/>
</dbReference>
<dbReference type="EMBL" id="BNCP01000028">
    <property type="protein sequence ID" value="GIL84099.1"/>
    <property type="molecule type" value="Genomic_DNA"/>
</dbReference>
<feature type="non-terminal residue" evidence="2">
    <location>
        <position position="141"/>
    </location>
</feature>
<sequence length="141" mass="14250">EGGGGEEGGGGNEGVVIAGDDVEGFMGGIGLPGSRGGRLGRGGAIGGGSAMEHSQRKASNREWLVASSGQPRGGFIANASVLGYAPEQSPMGCGAFYGIPPPMHSACATCNALTPNILLYHGLPHSCTRPYDPVRRLATRN</sequence>
<dbReference type="OrthoDB" id="562406at2759"/>
<reference evidence="2" key="1">
    <citation type="journal article" date="2021" name="Proc. Natl. Acad. Sci. U.S.A.">
        <title>Three genomes in the algal genus Volvox reveal the fate of a haploid sex-determining region after a transition to homothallism.</title>
        <authorList>
            <person name="Yamamoto K."/>
            <person name="Hamaji T."/>
            <person name="Kawai-Toyooka H."/>
            <person name="Matsuzaki R."/>
            <person name="Takahashi F."/>
            <person name="Nishimura Y."/>
            <person name="Kawachi M."/>
            <person name="Noguchi H."/>
            <person name="Minakuchi Y."/>
            <person name="Umen J.G."/>
            <person name="Toyoda A."/>
            <person name="Nozaki H."/>
        </authorList>
    </citation>
    <scope>NUCLEOTIDE SEQUENCE</scope>
    <source>
        <strain evidence="2">NIES-3786</strain>
    </source>
</reference>
<gene>
    <name evidence="2" type="ORF">Vretifemale_12803</name>
</gene>
<evidence type="ECO:0000313" key="2">
    <source>
        <dbReference type="EMBL" id="GIL84099.1"/>
    </source>
</evidence>